<organism evidence="1 2">
    <name type="scientific">Lasiodiplodia mahajangana</name>
    <dbReference type="NCBI Taxonomy" id="1108764"/>
    <lineage>
        <taxon>Eukaryota</taxon>
        <taxon>Fungi</taxon>
        <taxon>Dikarya</taxon>
        <taxon>Ascomycota</taxon>
        <taxon>Pezizomycotina</taxon>
        <taxon>Dothideomycetes</taxon>
        <taxon>Dothideomycetes incertae sedis</taxon>
        <taxon>Botryosphaeriales</taxon>
        <taxon>Botryosphaeriaceae</taxon>
        <taxon>Lasiodiplodia</taxon>
    </lineage>
</organism>
<proteinExistence type="predicted"/>
<accession>A0ACC2J294</accession>
<name>A0ACC2J294_9PEZI</name>
<comment type="caution">
    <text evidence="1">The sequence shown here is derived from an EMBL/GenBank/DDBJ whole genome shotgun (WGS) entry which is preliminary data.</text>
</comment>
<dbReference type="EMBL" id="JAPUUL010003816">
    <property type="protein sequence ID" value="KAJ8121449.1"/>
    <property type="molecule type" value="Genomic_DNA"/>
</dbReference>
<evidence type="ECO:0000313" key="1">
    <source>
        <dbReference type="EMBL" id="KAJ8121449.1"/>
    </source>
</evidence>
<evidence type="ECO:0000313" key="2">
    <source>
        <dbReference type="Proteomes" id="UP001153332"/>
    </source>
</evidence>
<dbReference type="Proteomes" id="UP001153332">
    <property type="component" value="Unassembled WGS sequence"/>
</dbReference>
<keyword evidence="2" id="KW-1185">Reference proteome</keyword>
<reference evidence="1" key="1">
    <citation type="submission" date="2022-12" db="EMBL/GenBank/DDBJ databases">
        <title>Genome Sequence of Lasiodiplodia mahajangana.</title>
        <authorList>
            <person name="Buettner E."/>
        </authorList>
    </citation>
    <scope>NUCLEOTIDE SEQUENCE</scope>
    <source>
        <strain evidence="1">VT137</strain>
    </source>
</reference>
<gene>
    <name evidence="1" type="ORF">O1611_g10097</name>
</gene>
<protein>
    <submittedName>
        <fullName evidence="1">Uncharacterized protein</fullName>
    </submittedName>
</protein>
<sequence length="155" mass="16970">MPSLKSLAMLSALFASSVFANPTPAGIELGEKIPNVKRATEGLHLVNCSGPQQYSIVIYCPNDADCNHLATTNNQCFVEASGFEHWEQSGGCAFTSGTTFSWTIQSDAQNKPNYTKVGTARNPYHNYNVFKDDQHVMYTEGSGNVCRSIYYALQA</sequence>